<organism evidence="3 4">
    <name type="scientific">Chitinophaga arvensicola</name>
    <dbReference type="NCBI Taxonomy" id="29529"/>
    <lineage>
        <taxon>Bacteria</taxon>
        <taxon>Pseudomonadati</taxon>
        <taxon>Bacteroidota</taxon>
        <taxon>Chitinophagia</taxon>
        <taxon>Chitinophagales</taxon>
        <taxon>Chitinophagaceae</taxon>
        <taxon>Chitinophaga</taxon>
    </lineage>
</organism>
<dbReference type="InterPro" id="IPR036249">
    <property type="entry name" value="Thioredoxin-like_sf"/>
</dbReference>
<dbReference type="InterPro" id="IPR013766">
    <property type="entry name" value="Thioredoxin_domain"/>
</dbReference>
<keyword evidence="1" id="KW-0732">Signal</keyword>
<dbReference type="GO" id="GO:0016209">
    <property type="term" value="F:antioxidant activity"/>
    <property type="evidence" value="ECO:0007669"/>
    <property type="project" value="InterPro"/>
</dbReference>
<dbReference type="RefSeq" id="WP_089889144.1">
    <property type="nucleotide sequence ID" value="NZ_FOJG01000001.1"/>
</dbReference>
<dbReference type="STRING" id="29529.SAMN04488122_0120"/>
<feature type="chain" id="PRO_5011503603" evidence="1">
    <location>
        <begin position="23"/>
        <end position="786"/>
    </location>
</feature>
<feature type="signal peptide" evidence="1">
    <location>
        <begin position="1"/>
        <end position="22"/>
    </location>
</feature>
<name>A0A1I0NED2_9BACT</name>
<evidence type="ECO:0000259" key="2">
    <source>
        <dbReference type="PROSITE" id="PS51352"/>
    </source>
</evidence>
<protein>
    <submittedName>
        <fullName evidence="3">Thiol-disulfide isomerase or thioredoxin</fullName>
    </submittedName>
</protein>
<dbReference type="GO" id="GO:0016491">
    <property type="term" value="F:oxidoreductase activity"/>
    <property type="evidence" value="ECO:0007669"/>
    <property type="project" value="InterPro"/>
</dbReference>
<dbReference type="PANTHER" id="PTHR42852:SF13">
    <property type="entry name" value="PROTEIN DIPZ"/>
    <property type="match status" value="1"/>
</dbReference>
<dbReference type="Gene3D" id="3.40.30.10">
    <property type="entry name" value="Glutaredoxin"/>
    <property type="match status" value="1"/>
</dbReference>
<dbReference type="CDD" id="cd02966">
    <property type="entry name" value="TlpA_like_family"/>
    <property type="match status" value="1"/>
</dbReference>
<dbReference type="GO" id="GO:0016853">
    <property type="term" value="F:isomerase activity"/>
    <property type="evidence" value="ECO:0007669"/>
    <property type="project" value="UniProtKB-KW"/>
</dbReference>
<evidence type="ECO:0000313" key="4">
    <source>
        <dbReference type="Proteomes" id="UP000199310"/>
    </source>
</evidence>
<proteinExistence type="predicted"/>
<dbReference type="AlphaFoldDB" id="A0A1I0NED2"/>
<evidence type="ECO:0000313" key="3">
    <source>
        <dbReference type="EMBL" id="SEV99562.1"/>
    </source>
</evidence>
<dbReference type="EMBL" id="FOJG01000001">
    <property type="protein sequence ID" value="SEV99562.1"/>
    <property type="molecule type" value="Genomic_DNA"/>
</dbReference>
<dbReference type="PANTHER" id="PTHR42852">
    <property type="entry name" value="THIOL:DISULFIDE INTERCHANGE PROTEIN DSBE"/>
    <property type="match status" value="1"/>
</dbReference>
<dbReference type="InterPro" id="IPR050553">
    <property type="entry name" value="Thioredoxin_ResA/DsbE_sf"/>
</dbReference>
<keyword evidence="4" id="KW-1185">Reference proteome</keyword>
<feature type="domain" description="Thioredoxin" evidence="2">
    <location>
        <begin position="630"/>
        <end position="769"/>
    </location>
</feature>
<dbReference type="OrthoDB" id="6399635at2"/>
<sequence>MHKRLLLLALIIICCSPYKTFAQLKFKKDDTWRYHLEVKDSTSTTDVQITDKVMRITITAVNPDGSADAVSILESAKVKRTGIFLNSKDPATYTPDLGSMSCMLLLHHPLAFRIFPNDSIGNPTNAAAIADTVAASLGLQEDMKSLLITNWNALAVELKYLFPAVPEKFKAGYMWRTSHGQYRVGMRQKEVIAIVGRSDDKGEVTYFLYHESGNVMMLKSEKGTRIGFVNVLAPEEEGPAADTAYYHTLVRMSRTSSYLRINKEPDSARVMSFLAENMPRYGDRAAFELARLDVYGFGSEFMSLQYQKALKEVPANLLPPYSSHLINKLQLGVLDNVDSMVAVAKIMTGSPMTLNYWLDDIFAPQLQDIVIDTAATLKLLKQQGVSDAVLEEMLADSRKEPDNNLELLRRLMLEKDSLIQASVRPMFLWTKALHTTDTAILKKIAAAFQQVSTEEMTWGKAARYELLTVGILRKAGMNASADSLLAKTVSDLDANLNDTTFWGVHPELKKRKLANKYLLAHAWFLQYQRTLPHDKKAALHYLALAAGSSPKTNAEKVFESRTDQHMLQAKETYSGRLAQELEALGQPEEAMKVLSKQLLVQPEMLDSTKAYFEAHFPGKSFPRYFREVLLNGWEQAPDFTVTGMNKETIRLADYKGKWLLMDFWGTWCSPCRADLPHLNKLAVEMNAGQHPGNAILAVSCLEPLETARDFVADNKYVFATAHSDGEIEKSYKIRGYPTKVLVSPEGKMLALQFGADYSAILQAYTAMYFRQAPEQMPSVKANNKKD</sequence>
<evidence type="ECO:0000256" key="1">
    <source>
        <dbReference type="SAM" id="SignalP"/>
    </source>
</evidence>
<reference evidence="4" key="1">
    <citation type="submission" date="2016-10" db="EMBL/GenBank/DDBJ databases">
        <authorList>
            <person name="Varghese N."/>
            <person name="Submissions S."/>
        </authorList>
    </citation>
    <scope>NUCLEOTIDE SEQUENCE [LARGE SCALE GENOMIC DNA]</scope>
    <source>
        <strain evidence="4">DSM 3695</strain>
    </source>
</reference>
<dbReference type="SUPFAM" id="SSF52833">
    <property type="entry name" value="Thioredoxin-like"/>
    <property type="match status" value="1"/>
</dbReference>
<dbReference type="PROSITE" id="PS51352">
    <property type="entry name" value="THIOREDOXIN_2"/>
    <property type="match status" value="1"/>
</dbReference>
<keyword evidence="3" id="KW-0413">Isomerase</keyword>
<gene>
    <name evidence="3" type="ORF">SAMN04488122_0120</name>
</gene>
<accession>A0A1I0NED2</accession>
<dbReference type="InterPro" id="IPR000866">
    <property type="entry name" value="AhpC/TSA"/>
</dbReference>
<dbReference type="Pfam" id="PF00578">
    <property type="entry name" value="AhpC-TSA"/>
    <property type="match status" value="1"/>
</dbReference>
<dbReference type="Proteomes" id="UP000199310">
    <property type="component" value="Unassembled WGS sequence"/>
</dbReference>